<dbReference type="Pfam" id="PF07751">
    <property type="entry name" value="Abi_2"/>
    <property type="match status" value="1"/>
</dbReference>
<organism evidence="1 3">
    <name type="scientific">Actinomyces oris</name>
    <dbReference type="NCBI Taxonomy" id="544580"/>
    <lineage>
        <taxon>Bacteria</taxon>
        <taxon>Bacillati</taxon>
        <taxon>Actinomycetota</taxon>
        <taxon>Actinomycetes</taxon>
        <taxon>Actinomycetales</taxon>
        <taxon>Actinomycetaceae</taxon>
        <taxon>Actinomyces</taxon>
    </lineage>
</organism>
<sequence length="307" mass="35184">MVVEQPKSFKTYEEQVDLLIGRGMCVADRERAIEKLRRVNYYRLSGYWYPFRMRRPDGGGRSDRFLPGSAFDDVVALYDFDARLRVAVLAALAPVELSMRALVGHALGEIDPCIHLNADLLGPVARGERSSEYKEWLKRYNEKLDTSREDFVQHHKERYGGTLPIWVAVELLDWGMLTHLYSMSPRVAQVKVADAVNLTSPQLESWLKALNIVRNIAAHHGRMYNRVYGKTPRLPRRETHPEVLFCVDAMNRIFGQATLIQYLLRVLKAGNLKILPSVFRTFPENEVVPFWSTGAPDGWVQGGLWKL</sequence>
<reference evidence="2 4" key="2">
    <citation type="submission" date="2019-06" db="EMBL/GenBank/DDBJ databases">
        <title>Draft genome sequence of Actinomyces oris CCUG 34288T.</title>
        <authorList>
            <person name="Salva-Serra F."/>
            <person name="Cardew S."/>
            <person name="Moore E."/>
        </authorList>
    </citation>
    <scope>NUCLEOTIDE SEQUENCE [LARGE SCALE GENOMIC DNA]</scope>
    <source>
        <strain evidence="2 4">CCUG 34288</strain>
    </source>
</reference>
<dbReference type="RefSeq" id="WP_075390765.1">
    <property type="nucleotide sequence ID" value="NZ_CP066060.1"/>
</dbReference>
<gene>
    <name evidence="1" type="ORF">BKH20_08940</name>
    <name evidence="2" type="ORF">FK267_10080</name>
</gene>
<evidence type="ECO:0000313" key="3">
    <source>
        <dbReference type="Proteomes" id="UP000185963"/>
    </source>
</evidence>
<name>A0A1Q8WML8_9ACTO</name>
<dbReference type="OrthoDB" id="5363652at2"/>
<comment type="caution">
    <text evidence="1">The sequence shown here is derived from an EMBL/GenBank/DDBJ whole genome shotgun (WGS) entry which is preliminary data.</text>
</comment>
<dbReference type="InterPro" id="IPR011664">
    <property type="entry name" value="Abi_system_AbiD/AbiF-like"/>
</dbReference>
<evidence type="ECO:0000313" key="4">
    <source>
        <dbReference type="Proteomes" id="UP000317942"/>
    </source>
</evidence>
<protein>
    <submittedName>
        <fullName evidence="2">Abi family protein</fullName>
    </submittedName>
    <submittedName>
        <fullName evidence="1">CAAX protease</fullName>
    </submittedName>
</protein>
<dbReference type="EMBL" id="VICC01000006">
    <property type="protein sequence ID" value="TQD60907.1"/>
    <property type="molecule type" value="Genomic_DNA"/>
</dbReference>
<reference evidence="1 3" key="1">
    <citation type="submission" date="2016-12" db="EMBL/GenBank/DDBJ databases">
        <title>Genomic comparison of strains in the 'Actinomyces naeslundii' group.</title>
        <authorList>
            <person name="Mughal S.R."/>
            <person name="Do T."/>
            <person name="Gilbert S.C."/>
            <person name="Witherden E.A."/>
            <person name="Didelot X."/>
            <person name="Beighton D."/>
        </authorList>
    </citation>
    <scope>NUCLEOTIDE SEQUENCE [LARGE SCALE GENOMIC DNA]</scope>
    <source>
        <strain evidence="1 3">WE8B-23</strain>
    </source>
</reference>
<dbReference type="GeneID" id="64212913"/>
<dbReference type="EMBL" id="MSKS01000028">
    <property type="protein sequence ID" value="OLO68612.1"/>
    <property type="molecule type" value="Genomic_DNA"/>
</dbReference>
<proteinExistence type="predicted"/>
<evidence type="ECO:0000313" key="2">
    <source>
        <dbReference type="EMBL" id="TQD60907.1"/>
    </source>
</evidence>
<keyword evidence="1" id="KW-0645">Protease</keyword>
<dbReference type="GO" id="GO:0006508">
    <property type="term" value="P:proteolysis"/>
    <property type="evidence" value="ECO:0007669"/>
    <property type="project" value="UniProtKB-KW"/>
</dbReference>
<dbReference type="GO" id="GO:0008233">
    <property type="term" value="F:peptidase activity"/>
    <property type="evidence" value="ECO:0007669"/>
    <property type="project" value="UniProtKB-KW"/>
</dbReference>
<accession>A0A1Q8WML8</accession>
<dbReference type="Proteomes" id="UP000185963">
    <property type="component" value="Unassembled WGS sequence"/>
</dbReference>
<dbReference type="AlphaFoldDB" id="A0A1Q8WML8"/>
<dbReference type="Proteomes" id="UP000317942">
    <property type="component" value="Unassembled WGS sequence"/>
</dbReference>
<keyword evidence="1" id="KW-0378">Hydrolase</keyword>
<evidence type="ECO:0000313" key="1">
    <source>
        <dbReference type="EMBL" id="OLO68612.1"/>
    </source>
</evidence>